<keyword evidence="3" id="KW-1185">Reference proteome</keyword>
<evidence type="ECO:0000313" key="3">
    <source>
        <dbReference type="Proteomes" id="UP000094527"/>
    </source>
</evidence>
<gene>
    <name evidence="2" type="ORF">Ocin01_12562</name>
</gene>
<dbReference type="Proteomes" id="UP000094527">
    <property type="component" value="Unassembled WGS sequence"/>
</dbReference>
<accession>A0A1D2MMH1</accession>
<feature type="region of interest" description="Disordered" evidence="1">
    <location>
        <begin position="116"/>
        <end position="141"/>
    </location>
</feature>
<dbReference type="AlphaFoldDB" id="A0A1D2MMH1"/>
<sequence length="141" mass="15496">MNANGGARRHKRTREPSHSGGSRFPSRFEDTSQNVANRQVKYRGVGFGDSSSLMSDDDVESTPPPPYSVVVQSKAVETVPLTSAPPESFSYGDGNSNTEGAEHLYEYEAWGSQLVFNNHHTPPTSGEYERPPPYYYPGPAQ</sequence>
<evidence type="ECO:0000313" key="2">
    <source>
        <dbReference type="EMBL" id="ODM94122.1"/>
    </source>
</evidence>
<reference evidence="2 3" key="1">
    <citation type="journal article" date="2016" name="Genome Biol. Evol.">
        <title>Gene Family Evolution Reflects Adaptation to Soil Environmental Stressors in the Genome of the Collembolan Orchesella cincta.</title>
        <authorList>
            <person name="Faddeeva-Vakhrusheva A."/>
            <person name="Derks M.F."/>
            <person name="Anvar S.Y."/>
            <person name="Agamennone V."/>
            <person name="Suring W."/>
            <person name="Smit S."/>
            <person name="van Straalen N.M."/>
            <person name="Roelofs D."/>
        </authorList>
    </citation>
    <scope>NUCLEOTIDE SEQUENCE [LARGE SCALE GENOMIC DNA]</scope>
    <source>
        <tissue evidence="2">Mixed pool</tissue>
    </source>
</reference>
<protein>
    <submittedName>
        <fullName evidence="2">Uncharacterized protein</fullName>
    </submittedName>
</protein>
<name>A0A1D2MMH1_ORCCI</name>
<feature type="region of interest" description="Disordered" evidence="1">
    <location>
        <begin position="1"/>
        <end position="68"/>
    </location>
</feature>
<feature type="compositionally biased region" description="Pro residues" evidence="1">
    <location>
        <begin position="131"/>
        <end position="141"/>
    </location>
</feature>
<dbReference type="EMBL" id="LJIJ01000857">
    <property type="protein sequence ID" value="ODM94122.1"/>
    <property type="molecule type" value="Genomic_DNA"/>
</dbReference>
<comment type="caution">
    <text evidence="2">The sequence shown here is derived from an EMBL/GenBank/DDBJ whole genome shotgun (WGS) entry which is preliminary data.</text>
</comment>
<organism evidence="2 3">
    <name type="scientific">Orchesella cincta</name>
    <name type="common">Springtail</name>
    <name type="synonym">Podura cincta</name>
    <dbReference type="NCBI Taxonomy" id="48709"/>
    <lineage>
        <taxon>Eukaryota</taxon>
        <taxon>Metazoa</taxon>
        <taxon>Ecdysozoa</taxon>
        <taxon>Arthropoda</taxon>
        <taxon>Hexapoda</taxon>
        <taxon>Collembola</taxon>
        <taxon>Entomobryomorpha</taxon>
        <taxon>Entomobryoidea</taxon>
        <taxon>Orchesellidae</taxon>
        <taxon>Orchesellinae</taxon>
        <taxon>Orchesella</taxon>
    </lineage>
</organism>
<evidence type="ECO:0000256" key="1">
    <source>
        <dbReference type="SAM" id="MobiDB-lite"/>
    </source>
</evidence>
<proteinExistence type="predicted"/>